<organism evidence="2 3">
    <name type="scientific">Zymoseptoria brevis</name>
    <dbReference type="NCBI Taxonomy" id="1047168"/>
    <lineage>
        <taxon>Eukaryota</taxon>
        <taxon>Fungi</taxon>
        <taxon>Dikarya</taxon>
        <taxon>Ascomycota</taxon>
        <taxon>Pezizomycotina</taxon>
        <taxon>Dothideomycetes</taxon>
        <taxon>Dothideomycetidae</taxon>
        <taxon>Mycosphaerellales</taxon>
        <taxon>Mycosphaerellaceae</taxon>
        <taxon>Zymoseptoria</taxon>
    </lineage>
</organism>
<feature type="compositionally biased region" description="Polar residues" evidence="1">
    <location>
        <begin position="76"/>
        <end position="85"/>
    </location>
</feature>
<sequence>MVAESRMRKKITLPDNAIGQSINHLATHSQGDLDQLSIRNEDIRPDLSEQRDTTPAQKRTPQDSSSATKKRKADTTPVQDSSSATKRARGKKTVRDTFDWTVLGGK</sequence>
<dbReference type="Proteomes" id="UP000033647">
    <property type="component" value="Unassembled WGS sequence"/>
</dbReference>
<evidence type="ECO:0000313" key="2">
    <source>
        <dbReference type="EMBL" id="KJX98230.1"/>
    </source>
</evidence>
<name>A0A0F4GPU1_9PEZI</name>
<feature type="compositionally biased region" description="Polar residues" evidence="1">
    <location>
        <begin position="53"/>
        <end position="67"/>
    </location>
</feature>
<dbReference type="OrthoDB" id="10520357at2759"/>
<reference evidence="2 3" key="1">
    <citation type="submission" date="2015-03" db="EMBL/GenBank/DDBJ databases">
        <title>RNA-seq based gene annotation and comparative genomics of four Zymoseptoria species reveal species-specific pathogenicity related genes and transposable element activity.</title>
        <authorList>
            <person name="Grandaubert J."/>
            <person name="Bhattacharyya A."/>
            <person name="Stukenbrock E.H."/>
        </authorList>
    </citation>
    <scope>NUCLEOTIDE SEQUENCE [LARGE SCALE GENOMIC DNA]</scope>
    <source>
        <strain evidence="2 3">Zb18110</strain>
    </source>
</reference>
<comment type="caution">
    <text evidence="2">The sequence shown here is derived from an EMBL/GenBank/DDBJ whole genome shotgun (WGS) entry which is preliminary data.</text>
</comment>
<feature type="region of interest" description="Disordered" evidence="1">
    <location>
        <begin position="26"/>
        <end position="106"/>
    </location>
</feature>
<proteinExistence type="predicted"/>
<keyword evidence="3" id="KW-1185">Reference proteome</keyword>
<evidence type="ECO:0000256" key="1">
    <source>
        <dbReference type="SAM" id="MobiDB-lite"/>
    </source>
</evidence>
<accession>A0A0F4GPU1</accession>
<dbReference type="AlphaFoldDB" id="A0A0F4GPU1"/>
<gene>
    <name evidence="2" type="ORF">TI39_contig426g00019</name>
</gene>
<protein>
    <submittedName>
        <fullName evidence="2">Uncharacterized protein</fullName>
    </submittedName>
</protein>
<evidence type="ECO:0000313" key="3">
    <source>
        <dbReference type="Proteomes" id="UP000033647"/>
    </source>
</evidence>
<dbReference type="EMBL" id="LAFY01000418">
    <property type="protein sequence ID" value="KJX98230.1"/>
    <property type="molecule type" value="Genomic_DNA"/>
</dbReference>
<feature type="compositionally biased region" description="Basic and acidic residues" evidence="1">
    <location>
        <begin position="39"/>
        <end position="52"/>
    </location>
</feature>